<dbReference type="RefSeq" id="WP_065727766.1">
    <property type="nucleotide sequence ID" value="NZ_CP016428.1"/>
</dbReference>
<evidence type="ECO:0000313" key="3">
    <source>
        <dbReference type="EMBL" id="ANW00488.1"/>
    </source>
</evidence>
<proteinExistence type="predicted"/>
<dbReference type="STRING" id="1274631.LMTR13_10265"/>
<gene>
    <name evidence="3" type="ORF">LMTR13_10265</name>
</gene>
<keyword evidence="4" id="KW-1185">Reference proteome</keyword>
<dbReference type="SUPFAM" id="SSF56436">
    <property type="entry name" value="C-type lectin-like"/>
    <property type="match status" value="1"/>
</dbReference>
<evidence type="ECO:0000256" key="1">
    <source>
        <dbReference type="SAM" id="MobiDB-lite"/>
    </source>
</evidence>
<dbReference type="AlphaFoldDB" id="A0A1B1UCK3"/>
<protein>
    <submittedName>
        <fullName evidence="3">Serine/threonine protein phosphatase</fullName>
    </submittedName>
</protein>
<dbReference type="PANTHER" id="PTHR23150:SF19">
    <property type="entry name" value="FORMYLGLYCINE-GENERATING ENZYME"/>
    <property type="match status" value="1"/>
</dbReference>
<feature type="domain" description="Sulfatase-modifying factor enzyme-like" evidence="2">
    <location>
        <begin position="43"/>
        <end position="315"/>
    </location>
</feature>
<dbReference type="InterPro" id="IPR051043">
    <property type="entry name" value="Sulfatase_Mod_Factor_Kinase"/>
</dbReference>
<feature type="region of interest" description="Disordered" evidence="1">
    <location>
        <begin position="1"/>
        <end position="37"/>
    </location>
</feature>
<dbReference type="Pfam" id="PF03781">
    <property type="entry name" value="FGE-sulfatase"/>
    <property type="match status" value="1"/>
</dbReference>
<dbReference type="InterPro" id="IPR005532">
    <property type="entry name" value="SUMF_dom"/>
</dbReference>
<accession>A0A1B1UCK3</accession>
<dbReference type="Proteomes" id="UP000092839">
    <property type="component" value="Chromosome"/>
</dbReference>
<dbReference type="PANTHER" id="PTHR23150">
    <property type="entry name" value="SULFATASE MODIFYING FACTOR 1, 2"/>
    <property type="match status" value="1"/>
</dbReference>
<evidence type="ECO:0000259" key="2">
    <source>
        <dbReference type="Pfam" id="PF03781"/>
    </source>
</evidence>
<dbReference type="InterPro" id="IPR042095">
    <property type="entry name" value="SUMF_sf"/>
</dbReference>
<dbReference type="KEGG" id="bic:LMTR13_10265"/>
<organism evidence="3 4">
    <name type="scientific">Bradyrhizobium icense</name>
    <dbReference type="NCBI Taxonomy" id="1274631"/>
    <lineage>
        <taxon>Bacteria</taxon>
        <taxon>Pseudomonadati</taxon>
        <taxon>Pseudomonadota</taxon>
        <taxon>Alphaproteobacteria</taxon>
        <taxon>Hyphomicrobiales</taxon>
        <taxon>Nitrobacteraceae</taxon>
        <taxon>Bradyrhizobium</taxon>
    </lineage>
</organism>
<dbReference type="GO" id="GO:0120147">
    <property type="term" value="F:formylglycine-generating oxidase activity"/>
    <property type="evidence" value="ECO:0007669"/>
    <property type="project" value="TreeGrafter"/>
</dbReference>
<dbReference type="InterPro" id="IPR016187">
    <property type="entry name" value="CTDL_fold"/>
</dbReference>
<evidence type="ECO:0000313" key="4">
    <source>
        <dbReference type="Proteomes" id="UP000092839"/>
    </source>
</evidence>
<dbReference type="EMBL" id="CP016428">
    <property type="protein sequence ID" value="ANW00488.1"/>
    <property type="molecule type" value="Genomic_DNA"/>
</dbReference>
<reference evidence="3 4" key="1">
    <citation type="submission" date="2016-07" db="EMBL/GenBank/DDBJ databases">
        <title>Complete genome sequence of Bradyrhizobium icense LMTR 13T, a potential inoculant strain isolated from lima bean (Phaseolus lunatus) in Peru.</title>
        <authorList>
            <person name="Ormeno-Orrillo E."/>
            <person name="Duran D."/>
            <person name="Rogel M.A."/>
            <person name="Rey L."/>
            <person name="Imperial J."/>
            <person name="Ruiz-Argueso T."/>
            <person name="Martinez-Romero E."/>
        </authorList>
    </citation>
    <scope>NUCLEOTIDE SEQUENCE [LARGE SCALE GENOMIC DNA]</scope>
    <source>
        <strain evidence="3 4">LMTR 13</strain>
    </source>
</reference>
<sequence>MTDGSPRCCAQRQAGEPAATAGSAVALTPSPTPIARRWSRSIGGSFSMGSDDKRFPDDGEGPVRKVSVAAFAIACYAVSNLQFAEFVRATGYTTDAERCGWSFVFEGLLSEEAKRTSTNRAAEMPWWVAVPHAYWAQPEGPHSTILERPDHPVVHISWNDAKAYCQWSRTRLPTEAEWEMAARGGLEHAAYPWGDELTPAGEHRCNVWQGQFPNLNTAEDGYLGTAPVHAFEANGYGLFNVAGNVWEWCEDSFSPLYHQVTATENPFHSAPASSRSLRGGSFLCHESYCNRYRVAARSSNIPDSSASNIGFRVARCGLS</sequence>
<name>A0A1B1UCK3_9BRAD</name>
<dbReference type="Gene3D" id="3.90.1580.10">
    <property type="entry name" value="paralog of FGE (formylglycine-generating enzyme)"/>
    <property type="match status" value="1"/>
</dbReference>